<dbReference type="Pfam" id="PF06445">
    <property type="entry name" value="GyrI-like"/>
    <property type="match status" value="1"/>
</dbReference>
<dbReference type="AlphaFoldDB" id="A0AAU7T7Y7"/>
<dbReference type="RefSeq" id="WP_350275701.1">
    <property type="nucleotide sequence ID" value="NZ_CP158165.1"/>
</dbReference>
<organism evidence="2">
    <name type="scientific">Kribbella sp. HUAS MG21</name>
    <dbReference type="NCBI Taxonomy" id="3160966"/>
    <lineage>
        <taxon>Bacteria</taxon>
        <taxon>Bacillati</taxon>
        <taxon>Actinomycetota</taxon>
        <taxon>Actinomycetes</taxon>
        <taxon>Propionibacteriales</taxon>
        <taxon>Kribbellaceae</taxon>
        <taxon>Kribbella</taxon>
    </lineage>
</organism>
<dbReference type="InterPro" id="IPR011256">
    <property type="entry name" value="Reg_factor_effector_dom_sf"/>
</dbReference>
<dbReference type="SMART" id="SM00871">
    <property type="entry name" value="AraC_E_bind"/>
    <property type="match status" value="1"/>
</dbReference>
<evidence type="ECO:0000259" key="1">
    <source>
        <dbReference type="SMART" id="SM00871"/>
    </source>
</evidence>
<dbReference type="InterPro" id="IPR010499">
    <property type="entry name" value="AraC_E-bd"/>
</dbReference>
<evidence type="ECO:0000313" key="2">
    <source>
        <dbReference type="EMBL" id="XBV22862.1"/>
    </source>
</evidence>
<proteinExistence type="predicted"/>
<reference evidence="2" key="1">
    <citation type="submission" date="2024-06" db="EMBL/GenBank/DDBJ databases">
        <title>Kribbella sp. strain HUAS MG21 genome sequences.</title>
        <authorList>
            <person name="Mo P."/>
        </authorList>
    </citation>
    <scope>NUCLEOTIDE SEQUENCE</scope>
    <source>
        <strain evidence="2">HUAS MG21</strain>
    </source>
</reference>
<sequence length="152" mass="16760">MKYQITERNEPERHLAVTRFTTTVAEISTRMGAAFATVFGYLAEHGIDPAGAPTAYYVMGEDTFEVRVGCEVRDPVKPDDPIEPFVLPAAVTLSTVHVGPYDDLPNAYDALGTRAGELGLTLDPMHMWEEYLTGPEVPPNSQRTEIHWPLAA</sequence>
<accession>A0AAU7T7Y7</accession>
<dbReference type="InterPro" id="IPR029442">
    <property type="entry name" value="GyrI-like"/>
</dbReference>
<feature type="domain" description="AraC effector-binding" evidence="1">
    <location>
        <begin position="1"/>
        <end position="151"/>
    </location>
</feature>
<protein>
    <submittedName>
        <fullName evidence="2">GyrI-like domain-containing protein</fullName>
    </submittedName>
</protein>
<dbReference type="EMBL" id="CP158165">
    <property type="protein sequence ID" value="XBV22862.1"/>
    <property type="molecule type" value="Genomic_DNA"/>
</dbReference>
<name>A0AAU7T7Y7_9ACTN</name>
<dbReference type="Gene3D" id="3.20.80.10">
    <property type="entry name" value="Regulatory factor, effector binding domain"/>
    <property type="match status" value="1"/>
</dbReference>
<dbReference type="SUPFAM" id="SSF55136">
    <property type="entry name" value="Probable bacterial effector-binding domain"/>
    <property type="match status" value="1"/>
</dbReference>
<gene>
    <name evidence="2" type="ORF">ABN611_30385</name>
</gene>